<feature type="compositionally biased region" description="Low complexity" evidence="1">
    <location>
        <begin position="89"/>
        <end position="99"/>
    </location>
</feature>
<proteinExistence type="predicted"/>
<dbReference type="EMBL" id="AP023354">
    <property type="protein sequence ID" value="BCJ27711.1"/>
    <property type="molecule type" value="Genomic_DNA"/>
</dbReference>
<evidence type="ECO:0000313" key="2">
    <source>
        <dbReference type="EMBL" id="BCJ27711.1"/>
    </source>
</evidence>
<evidence type="ECO:0000256" key="1">
    <source>
        <dbReference type="SAM" id="MobiDB-lite"/>
    </source>
</evidence>
<dbReference type="AlphaFoldDB" id="A0A810KZS0"/>
<evidence type="ECO:0000313" key="3">
    <source>
        <dbReference type="Proteomes" id="UP000680750"/>
    </source>
</evidence>
<feature type="region of interest" description="Disordered" evidence="1">
    <location>
        <begin position="35"/>
        <end position="99"/>
    </location>
</feature>
<dbReference type="KEGG" id="aser:Asera_18190"/>
<reference evidence="2" key="1">
    <citation type="submission" date="2020-08" db="EMBL/GenBank/DDBJ databases">
        <title>Whole genome shotgun sequence of Actinocatenispora sera NBRC 101916.</title>
        <authorList>
            <person name="Komaki H."/>
            <person name="Tamura T."/>
        </authorList>
    </citation>
    <scope>NUCLEOTIDE SEQUENCE</scope>
    <source>
        <strain evidence="2">NBRC 101916</strain>
    </source>
</reference>
<name>A0A810KZS0_9ACTN</name>
<sequence>MIVSTLTGVSRAVARTARTSCDMTAIVACPAARRNDPRRYRSAPGIAPPRAPLRPRSAPRGRYVVARDGAGGATSLARRTLARTDHAPARPGGLLPGRP</sequence>
<protein>
    <submittedName>
        <fullName evidence="2">Uncharacterized protein</fullName>
    </submittedName>
</protein>
<dbReference type="Proteomes" id="UP000680750">
    <property type="component" value="Chromosome"/>
</dbReference>
<keyword evidence="3" id="KW-1185">Reference proteome</keyword>
<gene>
    <name evidence="2" type="ORF">Asera_18190</name>
</gene>
<accession>A0A810KZS0</accession>
<organism evidence="2 3">
    <name type="scientific">Actinocatenispora sera</name>
    <dbReference type="NCBI Taxonomy" id="390989"/>
    <lineage>
        <taxon>Bacteria</taxon>
        <taxon>Bacillati</taxon>
        <taxon>Actinomycetota</taxon>
        <taxon>Actinomycetes</taxon>
        <taxon>Micromonosporales</taxon>
        <taxon>Micromonosporaceae</taxon>
        <taxon>Actinocatenispora</taxon>
    </lineage>
</organism>